<gene>
    <name evidence="3" type="ORF">Chro_0662</name>
</gene>
<dbReference type="Proteomes" id="UP000010384">
    <property type="component" value="Chromosome"/>
</dbReference>
<dbReference type="PANTHER" id="PTHR44196">
    <property type="entry name" value="DEHYDROGENASE/REDUCTASE SDR FAMILY MEMBER 7B"/>
    <property type="match status" value="1"/>
</dbReference>
<name>K9TUY6_CHRTP</name>
<keyword evidence="4" id="KW-1185">Reference proteome</keyword>
<dbReference type="Pfam" id="PF00106">
    <property type="entry name" value="adh_short"/>
    <property type="match status" value="1"/>
</dbReference>
<dbReference type="eggNOG" id="COG0300">
    <property type="taxonomic scope" value="Bacteria"/>
</dbReference>
<evidence type="ECO:0000313" key="3">
    <source>
        <dbReference type="EMBL" id="AFY86208.1"/>
    </source>
</evidence>
<evidence type="ECO:0000256" key="2">
    <source>
        <dbReference type="ARBA" id="ARBA00023002"/>
    </source>
</evidence>
<dbReference type="NCBIfam" id="NF005653">
    <property type="entry name" value="PRK07424.1"/>
    <property type="match status" value="1"/>
</dbReference>
<comment type="similarity">
    <text evidence="1">Belongs to the short-chain dehydrogenases/reductases (SDR) family.</text>
</comment>
<dbReference type="AlphaFoldDB" id="K9TUY6"/>
<dbReference type="GO" id="GO:0016491">
    <property type="term" value="F:oxidoreductase activity"/>
    <property type="evidence" value="ECO:0007669"/>
    <property type="project" value="UniProtKB-KW"/>
</dbReference>
<dbReference type="STRING" id="251229.Chro_0662"/>
<dbReference type="eggNOG" id="COG3000">
    <property type="taxonomic scope" value="Bacteria"/>
</dbReference>
<reference evidence="3 4" key="1">
    <citation type="submission" date="2012-06" db="EMBL/GenBank/DDBJ databases">
        <title>Finished chromosome of genome of Chroococcidiopsis thermalis PCC 7203.</title>
        <authorList>
            <consortium name="US DOE Joint Genome Institute"/>
            <person name="Gugger M."/>
            <person name="Coursin T."/>
            <person name="Rippka R."/>
            <person name="Tandeau De Marsac N."/>
            <person name="Huntemann M."/>
            <person name="Wei C.-L."/>
            <person name="Han J."/>
            <person name="Detter J.C."/>
            <person name="Han C."/>
            <person name="Tapia R."/>
            <person name="Davenport K."/>
            <person name="Daligault H."/>
            <person name="Erkkila T."/>
            <person name="Gu W."/>
            <person name="Munk A.C.C."/>
            <person name="Teshima H."/>
            <person name="Xu Y."/>
            <person name="Chain P."/>
            <person name="Chen A."/>
            <person name="Krypides N."/>
            <person name="Mavromatis K."/>
            <person name="Markowitz V."/>
            <person name="Szeto E."/>
            <person name="Ivanova N."/>
            <person name="Mikhailova N."/>
            <person name="Ovchinnikova G."/>
            <person name="Pagani I."/>
            <person name="Pati A."/>
            <person name="Goodwin L."/>
            <person name="Peters L."/>
            <person name="Pitluck S."/>
            <person name="Woyke T."/>
            <person name="Kerfeld C."/>
        </authorList>
    </citation>
    <scope>NUCLEOTIDE SEQUENCE [LARGE SCALE GENOMIC DNA]</scope>
    <source>
        <strain evidence="3 4">PCC 7203</strain>
    </source>
</reference>
<dbReference type="OrthoDB" id="452815at2"/>
<dbReference type="InterPro" id="IPR036291">
    <property type="entry name" value="NAD(P)-bd_dom_sf"/>
</dbReference>
<dbReference type="KEGG" id="cthe:Chro_0662"/>
<evidence type="ECO:0000313" key="4">
    <source>
        <dbReference type="Proteomes" id="UP000010384"/>
    </source>
</evidence>
<dbReference type="GO" id="GO:0016020">
    <property type="term" value="C:membrane"/>
    <property type="evidence" value="ECO:0007669"/>
    <property type="project" value="TreeGrafter"/>
</dbReference>
<organism evidence="3 4">
    <name type="scientific">Chroococcidiopsis thermalis (strain PCC 7203)</name>
    <dbReference type="NCBI Taxonomy" id="251229"/>
    <lineage>
        <taxon>Bacteria</taxon>
        <taxon>Bacillati</taxon>
        <taxon>Cyanobacteriota</taxon>
        <taxon>Cyanophyceae</taxon>
        <taxon>Chroococcidiopsidales</taxon>
        <taxon>Chroococcidiopsidaceae</taxon>
        <taxon>Chroococcidiopsis</taxon>
    </lineage>
</organism>
<dbReference type="EMBL" id="CP003597">
    <property type="protein sequence ID" value="AFY86208.1"/>
    <property type="molecule type" value="Genomic_DNA"/>
</dbReference>
<dbReference type="Gene3D" id="3.40.50.720">
    <property type="entry name" value="NAD(P)-binding Rossmann-like Domain"/>
    <property type="match status" value="1"/>
</dbReference>
<dbReference type="PANTHER" id="PTHR44196:SF1">
    <property type="entry name" value="DEHYDROGENASE_REDUCTASE SDR FAMILY MEMBER 7B"/>
    <property type="match status" value="1"/>
</dbReference>
<proteinExistence type="inferred from homology"/>
<dbReference type="HOGENOM" id="CLU_623925_0_0_3"/>
<evidence type="ECO:0000256" key="1">
    <source>
        <dbReference type="ARBA" id="ARBA00006484"/>
    </source>
</evidence>
<dbReference type="InParanoid" id="K9TUY6"/>
<dbReference type="CDD" id="cd05233">
    <property type="entry name" value="SDR_c"/>
    <property type="match status" value="1"/>
</dbReference>
<sequence length="487" mass="54671">MRFANLCPPFLIKKGVGGIESVKAVSRIFAPLFKGGWGDRCRKNETICSLKCEGLERFMMSVFAAAVTCTAWIVGSVLWVELVRDAYHVLSHRVPFLYRQHVWHHRVFRRDLTFASADIYCKAQWHNDLPECLVMLLLSFGAWYLCYWQTPTYQWAALAGTAYTTMFLVSCIARGSGSEWAREATDLTHMPGAFTSPPARWFVNRTYHWRHHFDDDDAYFCGTFTLVDKLMGTALAVKGKTIAVTGASGTLGRSLLLHLHQAGAKVIALSSQSEPVTLSVGGKTLAVKTVSWQVGQEAELSQLLEKVDILILNHGINVHGERTPDAIAKSYQVNTFSSWRLMEMFLATVRTNEDIATKEVWINTSEAEVSPAVSPLYELSKRTLGDLITLRRLDAPCVIRKLILGPFKSNLNPIGVMNSDRVAKQIIALAQRDVRNIIVTINPLTYILFPLKEFFVSLYFRLFSRSGNLSPSGDRSESAKIKVEIER</sequence>
<dbReference type="InterPro" id="IPR002347">
    <property type="entry name" value="SDR_fam"/>
</dbReference>
<accession>K9TUY6</accession>
<keyword evidence="2" id="KW-0560">Oxidoreductase</keyword>
<dbReference type="SUPFAM" id="SSF51735">
    <property type="entry name" value="NAD(P)-binding Rossmann-fold domains"/>
    <property type="match status" value="1"/>
</dbReference>
<protein>
    <submittedName>
        <fullName evidence="3">Short-chain dehydrogenase/reductase SDR</fullName>
    </submittedName>
</protein>
<dbReference type="NCBIfam" id="NF009035">
    <property type="entry name" value="PRK12367.1"/>
    <property type="match status" value="1"/>
</dbReference>